<dbReference type="PANTHER" id="PTHR13063">
    <property type="entry name" value="ENOS INTERACTING PROTEIN"/>
    <property type="match status" value="1"/>
</dbReference>
<keyword evidence="2" id="KW-0539">Nucleus</keyword>
<comment type="subcellular location">
    <subcellularLocation>
        <location evidence="1">Nucleus</location>
    </subcellularLocation>
</comment>
<dbReference type="PANTHER" id="PTHR13063:SF10">
    <property type="entry name" value="NITRIC OXIDE SYNTHASE-INTERACTING PROTEIN"/>
    <property type="match status" value="1"/>
</dbReference>
<evidence type="ECO:0000256" key="3">
    <source>
        <dbReference type="SAM" id="MobiDB-lite"/>
    </source>
</evidence>
<accession>A0A1Y5IKG3</accession>
<feature type="domain" description="Nitric oxide synthase-interacting protein zinc-finger" evidence="4">
    <location>
        <begin position="305"/>
        <end position="361"/>
    </location>
</feature>
<feature type="compositionally biased region" description="Basic and acidic residues" evidence="3">
    <location>
        <begin position="372"/>
        <end position="412"/>
    </location>
</feature>
<dbReference type="GO" id="GO:0061630">
    <property type="term" value="F:ubiquitin protein ligase activity"/>
    <property type="evidence" value="ECO:0007669"/>
    <property type="project" value="InterPro"/>
</dbReference>
<feature type="region of interest" description="Disordered" evidence="3">
    <location>
        <begin position="1"/>
        <end position="75"/>
    </location>
</feature>
<feature type="region of interest" description="Disordered" evidence="3">
    <location>
        <begin position="372"/>
        <end position="426"/>
    </location>
</feature>
<sequence length="596" mass="65029">MRRPRTISSTRLSDTSTTVPTEIASSANTPTSPSLVVRKPHGGADASHLNKSSPRSSLDAGVARAPTQPPLVRTSPMNASISTVIASPGSITRVVTHFPRASARAFASVPLAAYCAAACVNHPTTDVGTVTSSTPLELRQNRRPHSSTTDLEHPSASNRSTSTRQSPRGVARSNSSEGRRPKISTSFAIVIDDRVETMLSRPPSPLSTLLFLLDDSSRRTNLSPSRVHRARPLRIPTRDARYSRARPHGRHRTIAREASPNASSLCANRQKVHRPRPHKTPPMPRGSSRKHSKQAGTHGSEAFTHAERKALGYGVVKERLGKETVKDFHACALTLRETDDAVCTRAGVVYDRGAIVESLATQRLEQERKLRKWEREEAGKAAAEEERAKKRRRDAAEAFHAENHAGVRLEKSGDDDDSKTYSGATSTQAMELNKRRTEGLDGFWKMDGGVRDDLTHECKKPDLETKCPTTLEKLRMKDLVPIKWTKVRVGESGRYMCPVTFKTLTNTTSIVVLKPTGDALSEEGYKLAVEKEGSYNGVKIRKDKDVIRLQKGGSGFSASGTQVESKAEFALGLAGGAELRGQNRGGGSKFGLRFSN</sequence>
<gene>
    <name evidence="5" type="ORF">BE221DRAFT_172360</name>
</gene>
<proteinExistence type="predicted"/>
<dbReference type="GO" id="GO:0005634">
    <property type="term" value="C:nucleus"/>
    <property type="evidence" value="ECO:0007669"/>
    <property type="project" value="UniProtKB-SubCell"/>
</dbReference>
<evidence type="ECO:0000256" key="2">
    <source>
        <dbReference type="ARBA" id="ARBA00023242"/>
    </source>
</evidence>
<evidence type="ECO:0000259" key="4">
    <source>
        <dbReference type="Pfam" id="PF15906"/>
    </source>
</evidence>
<dbReference type="EMBL" id="KZ155774">
    <property type="protein sequence ID" value="OUS48593.1"/>
    <property type="molecule type" value="Genomic_DNA"/>
</dbReference>
<evidence type="ECO:0000256" key="1">
    <source>
        <dbReference type="ARBA" id="ARBA00004123"/>
    </source>
</evidence>
<feature type="compositionally biased region" description="Basic residues" evidence="3">
    <location>
        <begin position="243"/>
        <end position="253"/>
    </location>
</feature>
<name>A0A1Y5IKG3_OSTTA</name>
<dbReference type="eggNOG" id="KOG3039">
    <property type="taxonomic scope" value="Eukaryota"/>
</dbReference>
<feature type="compositionally biased region" description="Basic residues" evidence="3">
    <location>
        <begin position="270"/>
        <end position="279"/>
    </location>
</feature>
<evidence type="ECO:0000313" key="5">
    <source>
        <dbReference type="EMBL" id="OUS48593.1"/>
    </source>
</evidence>
<protein>
    <recommendedName>
        <fullName evidence="4">Nitric oxide synthase-interacting protein zinc-finger domain-containing protein</fullName>
    </recommendedName>
</protein>
<dbReference type="AlphaFoldDB" id="A0A1Y5IKG3"/>
<feature type="region of interest" description="Disordered" evidence="3">
    <location>
        <begin position="124"/>
        <end position="180"/>
    </location>
</feature>
<dbReference type="Pfam" id="PF15906">
    <property type="entry name" value="zf-NOSIP"/>
    <property type="match status" value="1"/>
</dbReference>
<reference evidence="5" key="1">
    <citation type="submission" date="2017-04" db="EMBL/GenBank/DDBJ databases">
        <title>Population genomics of picophytoplankton unveils novel chromosome hypervariability.</title>
        <authorList>
            <consortium name="DOE Joint Genome Institute"/>
            <person name="Blanc-Mathieu R."/>
            <person name="Krasovec M."/>
            <person name="Hebrard M."/>
            <person name="Yau S."/>
            <person name="Desgranges E."/>
            <person name="Martin J."/>
            <person name="Schackwitz W."/>
            <person name="Kuo A."/>
            <person name="Salin G."/>
            <person name="Donnadieu C."/>
            <person name="Desdevises Y."/>
            <person name="Sanchez-Ferandin S."/>
            <person name="Moreau H."/>
            <person name="Rivals E."/>
            <person name="Grigoriev I.V."/>
            <person name="Grimsley N."/>
            <person name="Eyre-Walker A."/>
            <person name="Piganeau G."/>
        </authorList>
    </citation>
    <scope>NUCLEOTIDE SEQUENCE [LARGE SCALE GENOMIC DNA]</scope>
    <source>
        <strain evidence="5">RCC 1115</strain>
    </source>
</reference>
<feature type="compositionally biased region" description="Polar residues" evidence="3">
    <location>
        <begin position="1"/>
        <end position="34"/>
    </location>
</feature>
<dbReference type="InterPro" id="IPR016818">
    <property type="entry name" value="NOSIP"/>
</dbReference>
<organism evidence="5">
    <name type="scientific">Ostreococcus tauri</name>
    <name type="common">Marine green alga</name>
    <dbReference type="NCBI Taxonomy" id="70448"/>
    <lineage>
        <taxon>Eukaryota</taxon>
        <taxon>Viridiplantae</taxon>
        <taxon>Chlorophyta</taxon>
        <taxon>Mamiellophyceae</taxon>
        <taxon>Mamiellales</taxon>
        <taxon>Bathycoccaceae</taxon>
        <taxon>Ostreococcus</taxon>
    </lineage>
</organism>
<dbReference type="Proteomes" id="UP000195557">
    <property type="component" value="Unassembled WGS sequence"/>
</dbReference>
<feature type="compositionally biased region" description="Polar residues" evidence="3">
    <location>
        <begin position="124"/>
        <end position="135"/>
    </location>
</feature>
<dbReference type="InterPro" id="IPR031790">
    <property type="entry name" value="Znf-NOSIP"/>
</dbReference>
<feature type="compositionally biased region" description="Polar residues" evidence="3">
    <location>
        <begin position="155"/>
        <end position="176"/>
    </location>
</feature>
<feature type="region of interest" description="Disordered" evidence="3">
    <location>
        <begin position="241"/>
        <end position="305"/>
    </location>
</feature>